<protein>
    <submittedName>
        <fullName evidence="6">YbfB/YjiJ family MFS transporter</fullName>
    </submittedName>
</protein>
<keyword evidence="2 4" id="KW-1133">Transmembrane helix</keyword>
<comment type="caution">
    <text evidence="6">The sequence shown here is derived from an EMBL/GenBank/DDBJ whole genome shotgun (WGS) entry which is preliminary data.</text>
</comment>
<feature type="transmembrane region" description="Helical" evidence="4">
    <location>
        <begin position="10"/>
        <end position="29"/>
    </location>
</feature>
<feature type="transmembrane region" description="Helical" evidence="4">
    <location>
        <begin position="362"/>
        <end position="384"/>
    </location>
</feature>
<feature type="transmembrane region" description="Helical" evidence="4">
    <location>
        <begin position="338"/>
        <end position="356"/>
    </location>
</feature>
<evidence type="ECO:0000256" key="1">
    <source>
        <dbReference type="ARBA" id="ARBA00022692"/>
    </source>
</evidence>
<feature type="transmembrane region" description="Helical" evidence="4">
    <location>
        <begin position="49"/>
        <end position="68"/>
    </location>
</feature>
<name>A0A8J7K6H2_9GAMM</name>
<evidence type="ECO:0000313" key="6">
    <source>
        <dbReference type="EMBL" id="MBE9396896.1"/>
    </source>
</evidence>
<dbReference type="PROSITE" id="PS50850">
    <property type="entry name" value="MFS"/>
    <property type="match status" value="1"/>
</dbReference>
<proteinExistence type="predicted"/>
<dbReference type="EMBL" id="JADEYS010000005">
    <property type="protein sequence ID" value="MBE9396896.1"/>
    <property type="molecule type" value="Genomic_DNA"/>
</dbReference>
<evidence type="ECO:0000313" key="7">
    <source>
        <dbReference type="Proteomes" id="UP000640333"/>
    </source>
</evidence>
<sequence>MSSGAERYKVLAAGVLCMIVTIGIARFSYTSLLPIMQAETWLDEAAGGWLAAVNYMGYMAGALLAASVSDLRTKDRLYRLYLVLAVVTTFAMAFTDNMIVWAVLRFISGLSSSGGMLIASGLILNWLIRHHYRGELGIHFAGAGVGIIFASAVVELLVYLAQSWDLQWIWFAVCALLLSIPAWIWMPKPDTRPVTVSGAKLVDQPPSQLFMAIMLVAYFCAGYGYVISATFIVDIVEGQETLKGMGQWVFMLIGLAVMPAAIIWDRIARAVGYLRALMMAYGIQIIGIVLPALTDSVLGVVLSALFYGGTFIGCVSLVLTMAGRFYPTKPAKLMGKMTLAYGVAQIVAPALTGMLARENGNYDLGLFLAGGFVALGTVLIIVLIQLEKKEQRQVQEAV</sequence>
<evidence type="ECO:0000256" key="4">
    <source>
        <dbReference type="SAM" id="Phobius"/>
    </source>
</evidence>
<feature type="transmembrane region" description="Helical" evidence="4">
    <location>
        <begin position="140"/>
        <end position="161"/>
    </location>
</feature>
<gene>
    <name evidence="6" type="ORF">IOQ59_06415</name>
</gene>
<keyword evidence="3 4" id="KW-0472">Membrane</keyword>
<evidence type="ECO:0000256" key="3">
    <source>
        <dbReference type="ARBA" id="ARBA00023136"/>
    </source>
</evidence>
<accession>A0A8J7K6H2</accession>
<dbReference type="Gene3D" id="1.20.1250.20">
    <property type="entry name" value="MFS general substrate transporter like domains"/>
    <property type="match status" value="2"/>
</dbReference>
<keyword evidence="7" id="KW-1185">Reference proteome</keyword>
<dbReference type="AlphaFoldDB" id="A0A8J7K6H2"/>
<feature type="domain" description="Major facilitator superfamily (MFS) profile" evidence="5">
    <location>
        <begin position="7"/>
        <end position="388"/>
    </location>
</feature>
<feature type="transmembrane region" description="Helical" evidence="4">
    <location>
        <begin position="110"/>
        <end position="128"/>
    </location>
</feature>
<evidence type="ECO:0000256" key="2">
    <source>
        <dbReference type="ARBA" id="ARBA00022989"/>
    </source>
</evidence>
<feature type="transmembrane region" description="Helical" evidence="4">
    <location>
        <begin position="207"/>
        <end position="233"/>
    </location>
</feature>
<dbReference type="GO" id="GO:0022857">
    <property type="term" value="F:transmembrane transporter activity"/>
    <property type="evidence" value="ECO:0007669"/>
    <property type="project" value="InterPro"/>
</dbReference>
<feature type="transmembrane region" description="Helical" evidence="4">
    <location>
        <begin position="276"/>
        <end position="293"/>
    </location>
</feature>
<feature type="transmembrane region" description="Helical" evidence="4">
    <location>
        <begin position="167"/>
        <end position="186"/>
    </location>
</feature>
<dbReference type="SUPFAM" id="SSF103473">
    <property type="entry name" value="MFS general substrate transporter"/>
    <property type="match status" value="1"/>
</dbReference>
<dbReference type="Proteomes" id="UP000640333">
    <property type="component" value="Unassembled WGS sequence"/>
</dbReference>
<keyword evidence="1 4" id="KW-0812">Transmembrane</keyword>
<dbReference type="RefSeq" id="WP_193952452.1">
    <property type="nucleotide sequence ID" value="NZ_JADEYS010000005.1"/>
</dbReference>
<evidence type="ECO:0000259" key="5">
    <source>
        <dbReference type="PROSITE" id="PS50850"/>
    </source>
</evidence>
<dbReference type="Pfam" id="PF06779">
    <property type="entry name" value="MFS_4"/>
    <property type="match status" value="1"/>
</dbReference>
<dbReference type="InterPro" id="IPR036259">
    <property type="entry name" value="MFS_trans_sf"/>
</dbReference>
<feature type="transmembrane region" description="Helical" evidence="4">
    <location>
        <begin position="305"/>
        <end position="326"/>
    </location>
</feature>
<feature type="transmembrane region" description="Helical" evidence="4">
    <location>
        <begin position="80"/>
        <end position="104"/>
    </location>
</feature>
<dbReference type="InterPro" id="IPR020846">
    <property type="entry name" value="MFS_dom"/>
</dbReference>
<dbReference type="GO" id="GO:0005886">
    <property type="term" value="C:plasma membrane"/>
    <property type="evidence" value="ECO:0007669"/>
    <property type="project" value="TreeGrafter"/>
</dbReference>
<feature type="transmembrane region" description="Helical" evidence="4">
    <location>
        <begin position="245"/>
        <end position="264"/>
    </location>
</feature>
<organism evidence="6 7">
    <name type="scientific">Pontibacterium sinense</name>
    <dbReference type="NCBI Taxonomy" id="2781979"/>
    <lineage>
        <taxon>Bacteria</taxon>
        <taxon>Pseudomonadati</taxon>
        <taxon>Pseudomonadota</taxon>
        <taxon>Gammaproteobacteria</taxon>
        <taxon>Oceanospirillales</taxon>
        <taxon>Oceanospirillaceae</taxon>
        <taxon>Pontibacterium</taxon>
    </lineage>
</organism>
<dbReference type="PANTHER" id="PTHR23537:SF1">
    <property type="entry name" value="SUGAR TRANSPORTER"/>
    <property type="match status" value="1"/>
</dbReference>
<reference evidence="6" key="1">
    <citation type="submission" date="2020-10" db="EMBL/GenBank/DDBJ databases">
        <title>Bacterium isolated from coastal waters sediment.</title>
        <authorList>
            <person name="Chen R.-J."/>
            <person name="Lu D.-C."/>
            <person name="Zhu K.-L."/>
            <person name="Du Z.-J."/>
        </authorList>
    </citation>
    <scope>NUCLEOTIDE SEQUENCE</scope>
    <source>
        <strain evidence="6">N1Y112</strain>
    </source>
</reference>
<dbReference type="PANTHER" id="PTHR23537">
    <property type="match status" value="1"/>
</dbReference>
<dbReference type="InterPro" id="IPR010645">
    <property type="entry name" value="MFS_4"/>
</dbReference>